<proteinExistence type="inferred from homology"/>
<keyword evidence="5" id="KW-0804">Transcription</keyword>
<dbReference type="Gene3D" id="1.10.10.10">
    <property type="entry name" value="Winged helix-like DNA-binding domain superfamily/Winged helix DNA-binding domain"/>
    <property type="match status" value="1"/>
</dbReference>
<dbReference type="GO" id="GO:0003677">
    <property type="term" value="F:DNA binding"/>
    <property type="evidence" value="ECO:0007669"/>
    <property type="project" value="UniProtKB-KW"/>
</dbReference>
<evidence type="ECO:0000256" key="1">
    <source>
        <dbReference type="ARBA" id="ARBA00009437"/>
    </source>
</evidence>
<keyword evidence="4" id="KW-0010">Activator</keyword>
<dbReference type="PANTHER" id="PTHR30293:SF0">
    <property type="entry name" value="NITROGEN ASSIMILATION REGULATORY PROTEIN NAC"/>
    <property type="match status" value="1"/>
</dbReference>
<keyword evidence="2" id="KW-0805">Transcription regulation</keyword>
<keyword evidence="3" id="KW-0238">DNA-binding</keyword>
<dbReference type="SUPFAM" id="SSF46785">
    <property type="entry name" value="Winged helix' DNA-binding domain"/>
    <property type="match status" value="1"/>
</dbReference>
<dbReference type="FunFam" id="1.10.10.10:FF:000001">
    <property type="entry name" value="LysR family transcriptional regulator"/>
    <property type="match status" value="1"/>
</dbReference>
<dbReference type="EMBL" id="CP012748">
    <property type="protein sequence ID" value="ALL69951.1"/>
    <property type="molecule type" value="Genomic_DNA"/>
</dbReference>
<dbReference type="InterPro" id="IPR000847">
    <property type="entry name" value="LysR_HTH_N"/>
</dbReference>
<evidence type="ECO:0000313" key="8">
    <source>
        <dbReference type="Proteomes" id="UP000019146"/>
    </source>
</evidence>
<dbReference type="PRINTS" id="PR00039">
    <property type="entry name" value="HTHLYSR"/>
</dbReference>
<evidence type="ECO:0000313" key="7">
    <source>
        <dbReference type="EMBL" id="ALL69951.1"/>
    </source>
</evidence>
<evidence type="ECO:0000256" key="4">
    <source>
        <dbReference type="ARBA" id="ARBA00023159"/>
    </source>
</evidence>
<organism evidence="7 8">
    <name type="scientific">Paraburkholderia caribensis MBA4</name>
    <dbReference type="NCBI Taxonomy" id="1323664"/>
    <lineage>
        <taxon>Bacteria</taxon>
        <taxon>Pseudomonadati</taxon>
        <taxon>Pseudomonadota</taxon>
        <taxon>Betaproteobacteria</taxon>
        <taxon>Burkholderiales</taxon>
        <taxon>Burkholderiaceae</taxon>
        <taxon>Paraburkholderia</taxon>
    </lineage>
</organism>
<sequence length="302" mass="32673">MNLKQLETFAVVAELGSISRAAQALGVAQSLVSRNLTQLEEEWRDRLFDRTGRGVVLTEFGRRVQPEVNLLLNQAERLQLAIRESAGALTGTVHIGMLPSLAPQLLPRLFADISEKAPGVKLHVAEGFSGSLDEQLGSGRLDMIVVNRYGAAQGRHEDVLGVVDTFLVGDPQHDVFGRSTIAFKRLADLRLVLPAAPNGLRAVLDHIAREQGVALNIVMEVDTLTAMKDVAASGGAFTILPELAVREEQKAGRLAATRIERPAIRRTIALGFTKQRPLLKAARFVGSRVRDLTSDLLTGSPG</sequence>
<evidence type="ECO:0000256" key="2">
    <source>
        <dbReference type="ARBA" id="ARBA00023015"/>
    </source>
</evidence>
<accession>A0A0P0RMI9</accession>
<dbReference type="InterPro" id="IPR036390">
    <property type="entry name" value="WH_DNA-bd_sf"/>
</dbReference>
<comment type="similarity">
    <text evidence="1">Belongs to the LysR transcriptional regulatory family.</text>
</comment>
<dbReference type="PROSITE" id="PS50931">
    <property type="entry name" value="HTH_LYSR"/>
    <property type="match status" value="1"/>
</dbReference>
<dbReference type="SUPFAM" id="SSF53850">
    <property type="entry name" value="Periplasmic binding protein-like II"/>
    <property type="match status" value="1"/>
</dbReference>
<dbReference type="InterPro" id="IPR005119">
    <property type="entry name" value="LysR_subst-bd"/>
</dbReference>
<evidence type="ECO:0000256" key="5">
    <source>
        <dbReference type="ARBA" id="ARBA00023163"/>
    </source>
</evidence>
<feature type="domain" description="HTH lysR-type" evidence="6">
    <location>
        <begin position="1"/>
        <end position="58"/>
    </location>
</feature>
<name>A0A0P0RMI9_9BURK</name>
<reference evidence="7 8" key="1">
    <citation type="journal article" date="2014" name="Genome Announc.">
        <title>Draft Genome Sequence of the Haloacid-Degrading Burkholderia caribensis Strain MBA4.</title>
        <authorList>
            <person name="Pan Y."/>
            <person name="Kong K.F."/>
            <person name="Tsang J.S."/>
        </authorList>
    </citation>
    <scope>NUCLEOTIDE SEQUENCE [LARGE SCALE GENOMIC DNA]</scope>
    <source>
        <strain evidence="7 8">MBA4</strain>
        <plasmid evidence="8">Plasmid</plasmid>
    </source>
</reference>
<dbReference type="GO" id="GO:2000142">
    <property type="term" value="P:regulation of DNA-templated transcription initiation"/>
    <property type="evidence" value="ECO:0007669"/>
    <property type="project" value="TreeGrafter"/>
</dbReference>
<dbReference type="AlphaFoldDB" id="A0A0P0RMI9"/>
<dbReference type="Gene3D" id="3.40.190.10">
    <property type="entry name" value="Periplasmic binding protein-like II"/>
    <property type="match status" value="2"/>
</dbReference>
<dbReference type="GeneID" id="69973472"/>
<dbReference type="KEGG" id="bcai:K788_0001690"/>
<gene>
    <name evidence="7" type="ORF">K788_0001690</name>
</gene>
<dbReference type="RefSeq" id="WP_035995137.1">
    <property type="nucleotide sequence ID" value="NZ_CP012748.1"/>
</dbReference>
<dbReference type="PANTHER" id="PTHR30293">
    <property type="entry name" value="TRANSCRIPTIONAL REGULATORY PROTEIN NAC-RELATED"/>
    <property type="match status" value="1"/>
</dbReference>
<keyword evidence="7" id="KW-0614">Plasmid</keyword>
<dbReference type="InterPro" id="IPR036388">
    <property type="entry name" value="WH-like_DNA-bd_sf"/>
</dbReference>
<dbReference type="Pfam" id="PF03466">
    <property type="entry name" value="LysR_substrate"/>
    <property type="match status" value="1"/>
</dbReference>
<evidence type="ECO:0000256" key="3">
    <source>
        <dbReference type="ARBA" id="ARBA00023125"/>
    </source>
</evidence>
<dbReference type="GO" id="GO:0003700">
    <property type="term" value="F:DNA-binding transcription factor activity"/>
    <property type="evidence" value="ECO:0007669"/>
    <property type="project" value="InterPro"/>
</dbReference>
<dbReference type="Proteomes" id="UP000019146">
    <property type="component" value="Plasmid unnamed"/>
</dbReference>
<evidence type="ECO:0000259" key="6">
    <source>
        <dbReference type="PROSITE" id="PS50931"/>
    </source>
</evidence>
<geneLocation type="plasmid" evidence="8"/>
<dbReference type="Pfam" id="PF00126">
    <property type="entry name" value="HTH_1"/>
    <property type="match status" value="1"/>
</dbReference>
<protein>
    <submittedName>
        <fullName evidence="7">Transcriptional regulator, LysR family</fullName>
    </submittedName>
</protein>